<gene>
    <name evidence="1" type="ORF">ACHHYP_01834</name>
</gene>
<evidence type="ECO:0000313" key="2">
    <source>
        <dbReference type="Proteomes" id="UP000243579"/>
    </source>
</evidence>
<sequence length="377" mass="42055">MVCHSTDVERMPECAFPPHINSHPNDMEEAVAAKPSFLDLLLAYWRRFLLPPTQPRAIQSAQTAPRSVTVDEVTRAVLEALVPMLHKLPHDRFEVEGRAKIEATVADAVANGQPITFVIPAFPFKSPNATDKTLGVLPDRGEELAMERLEALCCQIERLYPTGVRMVIFSDGRVFNDIIGVSDDTMDAYITELEAMAVSAGHTHICFDRLENYTTSDDPNTELLVRYKCDTIDMKQLLKDDAGVLATYRGFRRFLTKDLAHKWVGMSNSAIDKAAGAAAKLMIQRNMAFSTLVDDCYPGAIRLSIHAYDNSGPKYGVALIPQLADSNGAIPTTPWHCVMVRDRDGTEYSAKRQDVDLNKYQLTHKYGRAWGYEDMAL</sequence>
<reference evidence="1 2" key="1">
    <citation type="journal article" date="2014" name="Genome Biol. Evol.">
        <title>The secreted proteins of Achlya hypogyna and Thraustotheca clavata identify the ancestral oomycete secretome and reveal gene acquisitions by horizontal gene transfer.</title>
        <authorList>
            <person name="Misner I."/>
            <person name="Blouin N."/>
            <person name="Leonard G."/>
            <person name="Richards T.A."/>
            <person name="Lane C.E."/>
        </authorList>
    </citation>
    <scope>NUCLEOTIDE SEQUENCE [LARGE SCALE GENOMIC DNA]</scope>
    <source>
        <strain evidence="1 2">ATCC 48635</strain>
    </source>
</reference>
<proteinExistence type="predicted"/>
<evidence type="ECO:0000313" key="1">
    <source>
        <dbReference type="EMBL" id="OQS01088.1"/>
    </source>
</evidence>
<dbReference type="AlphaFoldDB" id="A0A1V9ZSU7"/>
<keyword evidence="2" id="KW-1185">Reference proteome</keyword>
<protein>
    <recommendedName>
        <fullName evidence="3">Pyoverdine/dityrosine biosynthesis protein</fullName>
    </recommendedName>
</protein>
<dbReference type="PANTHER" id="PTHR37285:SF5">
    <property type="entry name" value="SPORE WALL MATURATION PROTEIN DIT1"/>
    <property type="match status" value="1"/>
</dbReference>
<dbReference type="OrthoDB" id="10021843at2759"/>
<dbReference type="Proteomes" id="UP000243579">
    <property type="component" value="Unassembled WGS sequence"/>
</dbReference>
<comment type="caution">
    <text evidence="1">The sequence shown here is derived from an EMBL/GenBank/DDBJ whole genome shotgun (WGS) entry which is preliminary data.</text>
</comment>
<dbReference type="PANTHER" id="PTHR37285">
    <property type="entry name" value="SPORE WALL MATURATION PROTEIN DIT1"/>
    <property type="match status" value="1"/>
</dbReference>
<dbReference type="Pfam" id="PF05141">
    <property type="entry name" value="DIT1_PvcA"/>
    <property type="match status" value="1"/>
</dbReference>
<name>A0A1V9ZSU7_ACHHY</name>
<dbReference type="InterPro" id="IPR007817">
    <property type="entry name" value="Isocyanide_synthase_DIT1"/>
</dbReference>
<organism evidence="1 2">
    <name type="scientific">Achlya hypogyna</name>
    <name type="common">Oomycete</name>
    <name type="synonym">Protoachlya hypogyna</name>
    <dbReference type="NCBI Taxonomy" id="1202772"/>
    <lineage>
        <taxon>Eukaryota</taxon>
        <taxon>Sar</taxon>
        <taxon>Stramenopiles</taxon>
        <taxon>Oomycota</taxon>
        <taxon>Saprolegniomycetes</taxon>
        <taxon>Saprolegniales</taxon>
        <taxon>Achlyaceae</taxon>
        <taxon>Achlya</taxon>
    </lineage>
</organism>
<accession>A0A1V9ZSU7</accession>
<dbReference type="STRING" id="1202772.A0A1V9ZSU7"/>
<dbReference type="EMBL" id="JNBR01000015">
    <property type="protein sequence ID" value="OQS01088.1"/>
    <property type="molecule type" value="Genomic_DNA"/>
</dbReference>
<evidence type="ECO:0008006" key="3">
    <source>
        <dbReference type="Google" id="ProtNLM"/>
    </source>
</evidence>